<sequence length="220" mass="25361">FPARIALVRIYRLFTNFFPICFIGQDLFRVPPLLNKHSMGNCCDTEAADQTNNNQQAPSREFEIAFVNNEIEKKWDLKLVQIRAAAPGQSWLDLMKAMDKLHTQHGAITSTSFELEKQRFGQSIDRSLVEVRLNVQWISDLQRDRPTASFLVFIKERLRDVEITLCRMQQALHITPISASALSTLWISVQRAYDAVPDVGKLKTTEYYVTKQPVQQFGYH</sequence>
<keyword evidence="2" id="KW-1185">Reference proteome</keyword>
<protein>
    <submittedName>
        <fullName evidence="1">Uncharacterized protein</fullName>
    </submittedName>
</protein>
<proteinExistence type="predicted"/>
<dbReference type="AlphaFoldDB" id="A0AAV5UXQ1"/>
<reference evidence="1" key="1">
    <citation type="submission" date="2023-10" db="EMBL/GenBank/DDBJ databases">
        <title>Genome assembly of Pristionchus species.</title>
        <authorList>
            <person name="Yoshida K."/>
            <person name="Sommer R.J."/>
        </authorList>
    </citation>
    <scope>NUCLEOTIDE SEQUENCE</scope>
    <source>
        <strain evidence="1">RS5133</strain>
    </source>
</reference>
<evidence type="ECO:0000313" key="2">
    <source>
        <dbReference type="Proteomes" id="UP001432322"/>
    </source>
</evidence>
<comment type="caution">
    <text evidence="1">The sequence shown here is derived from an EMBL/GenBank/DDBJ whole genome shotgun (WGS) entry which is preliminary data.</text>
</comment>
<dbReference type="EMBL" id="BTSY01000001">
    <property type="protein sequence ID" value="GMT12067.1"/>
    <property type="molecule type" value="Genomic_DNA"/>
</dbReference>
<dbReference type="Proteomes" id="UP001432322">
    <property type="component" value="Unassembled WGS sequence"/>
</dbReference>
<accession>A0AAV5UXQ1</accession>
<gene>
    <name evidence="1" type="ORF">PFISCL1PPCAC_3364</name>
</gene>
<organism evidence="1 2">
    <name type="scientific">Pristionchus fissidentatus</name>
    <dbReference type="NCBI Taxonomy" id="1538716"/>
    <lineage>
        <taxon>Eukaryota</taxon>
        <taxon>Metazoa</taxon>
        <taxon>Ecdysozoa</taxon>
        <taxon>Nematoda</taxon>
        <taxon>Chromadorea</taxon>
        <taxon>Rhabditida</taxon>
        <taxon>Rhabditina</taxon>
        <taxon>Diplogasteromorpha</taxon>
        <taxon>Diplogasteroidea</taxon>
        <taxon>Neodiplogasteridae</taxon>
        <taxon>Pristionchus</taxon>
    </lineage>
</organism>
<evidence type="ECO:0000313" key="1">
    <source>
        <dbReference type="EMBL" id="GMT12067.1"/>
    </source>
</evidence>
<name>A0AAV5UXQ1_9BILA</name>
<feature type="non-terminal residue" evidence="1">
    <location>
        <position position="1"/>
    </location>
</feature>